<organism evidence="1 2">
    <name type="scientific">Erwinia phage AH04</name>
    <dbReference type="NCBI Taxonomy" id="2869569"/>
    <lineage>
        <taxon>Viruses</taxon>
        <taxon>Duplodnaviria</taxon>
        <taxon>Heunggongvirae</taxon>
        <taxon>Uroviricota</taxon>
        <taxon>Caudoviricetes</taxon>
        <taxon>Chimalliviridae</taxon>
        <taxon>Meadowvirus</taxon>
        <taxon>Meadowvirus AH04</taxon>
    </lineage>
</organism>
<dbReference type="EMBL" id="MZ501267">
    <property type="protein sequence ID" value="QZA70711.1"/>
    <property type="molecule type" value="Genomic_DNA"/>
</dbReference>
<dbReference type="RefSeq" id="YP_010667992.1">
    <property type="nucleotide sequence ID" value="NC_070952.1"/>
</dbReference>
<evidence type="ECO:0000313" key="1">
    <source>
        <dbReference type="EMBL" id="QZA70711.1"/>
    </source>
</evidence>
<dbReference type="GeneID" id="77944116"/>
<keyword evidence="2" id="KW-1185">Reference proteome</keyword>
<name>A0AAE8BQG1_9CAUD</name>
<sequence length="162" mass="17813">MFNLANTELTPSKYLFQLVMEIRKERDELKKNASGKAVSCALIHTLTFKEGEEVESAKLQYSMADVDRDGVKPAEYHSVELADGGNYQFEYLTGLISSAAEHCNMLIDSFAMNGDVMYKDDIVNSVNEFILGNLTALYVYDGYSVQTSVVAGGIADITVTVA</sequence>
<evidence type="ECO:0000313" key="2">
    <source>
        <dbReference type="Proteomes" id="UP000827517"/>
    </source>
</evidence>
<gene>
    <name evidence="1" type="primary">238</name>
    <name evidence="1" type="ORF">AH04_238</name>
</gene>
<dbReference type="KEGG" id="vg:77944116"/>
<accession>A0AAE8BQG1</accession>
<proteinExistence type="predicted"/>
<protein>
    <submittedName>
        <fullName evidence="1">Uncharacterized protein</fullName>
    </submittedName>
</protein>
<dbReference type="Proteomes" id="UP000827517">
    <property type="component" value="Segment"/>
</dbReference>
<reference evidence="1" key="1">
    <citation type="submission" date="2021-07" db="EMBL/GenBank/DDBJ databases">
        <authorList>
            <person name="Roth S.J."/>
            <person name="Krukonis G.P."/>
            <person name="Delesalle V.A."/>
        </authorList>
    </citation>
    <scope>NUCLEOTIDE SEQUENCE</scope>
</reference>